<evidence type="ECO:0008006" key="2">
    <source>
        <dbReference type="Google" id="ProtNLM"/>
    </source>
</evidence>
<dbReference type="GO" id="GO:0006355">
    <property type="term" value="P:regulation of DNA-templated transcription"/>
    <property type="evidence" value="ECO:0007669"/>
    <property type="project" value="InterPro"/>
</dbReference>
<dbReference type="Pfam" id="PF05534">
    <property type="entry name" value="HicB"/>
    <property type="match status" value="1"/>
</dbReference>
<protein>
    <recommendedName>
        <fullName evidence="2">Antitoxin HicB</fullName>
    </recommendedName>
</protein>
<evidence type="ECO:0000313" key="1">
    <source>
        <dbReference type="EMBL" id="WXU00206.1"/>
    </source>
</evidence>
<name>A0AAU6PGT1_9GAMM</name>
<dbReference type="InterPro" id="IPR008651">
    <property type="entry name" value="Uncharacterised_HicB"/>
</dbReference>
<reference evidence="1" key="1">
    <citation type="submission" date="2023-10" db="EMBL/GenBank/DDBJ databases">
        <title>The first scallop-associated chemosynthetic bacterial symbiont.</title>
        <authorList>
            <person name="Lin Y.-T."/>
            <person name="Sun J."/>
            <person name="Ip J.C.-H."/>
            <person name="He X."/>
            <person name="Gao Z.-M."/>
            <person name="Perez M."/>
            <person name="Xu T."/>
            <person name="Qian P.-Y."/>
            <person name="Qiu J.-W."/>
        </authorList>
    </citation>
    <scope>NUCLEOTIDE SEQUENCE</scope>
    <source>
        <strain evidence="1">Gill1</strain>
    </source>
</reference>
<proteinExistence type="predicted"/>
<dbReference type="SUPFAM" id="SSF47598">
    <property type="entry name" value="Ribbon-helix-helix"/>
    <property type="match status" value="1"/>
</dbReference>
<organism evidence="1">
    <name type="scientific">Catillopecten margaritatus gill symbiont</name>
    <dbReference type="NCBI Taxonomy" id="3083288"/>
    <lineage>
        <taxon>Bacteria</taxon>
        <taxon>Pseudomonadati</taxon>
        <taxon>Pseudomonadota</taxon>
        <taxon>Gammaproteobacteria</taxon>
        <taxon>sulfur-oxidizing symbionts</taxon>
    </lineage>
</organism>
<gene>
    <name evidence="1" type="ORF">Ctma_0917</name>
</gene>
<dbReference type="AlphaFoldDB" id="A0AAU6PGT1"/>
<sequence>MKYKGYEAIVNFEEDDDIFVGKIANISDKTIISFHADNVAQLKEEFKISVDAYLDACKEWGSTPQKPTSGRLSLRINPSLHSRIVSKARIQGLSINRYIANTLESQV</sequence>
<accession>A0AAU6PGT1</accession>
<dbReference type="InterPro" id="IPR035069">
    <property type="entry name" value="TTHA1013/TTHA0281-like"/>
</dbReference>
<dbReference type="InterPro" id="IPR010985">
    <property type="entry name" value="Ribbon_hlx_hlx"/>
</dbReference>
<dbReference type="EMBL" id="CP138327">
    <property type="protein sequence ID" value="WXU00206.1"/>
    <property type="molecule type" value="Genomic_DNA"/>
</dbReference>
<dbReference type="SUPFAM" id="SSF143100">
    <property type="entry name" value="TTHA1013/TTHA0281-like"/>
    <property type="match status" value="1"/>
</dbReference>